<evidence type="ECO:0000313" key="1">
    <source>
        <dbReference type="EMBL" id="KAJ4386861.1"/>
    </source>
</evidence>
<reference evidence="1" key="1">
    <citation type="submission" date="2022-10" db="EMBL/GenBank/DDBJ databases">
        <title>Tapping the CABI collections for fungal endophytes: first genome assemblies for Collariella, Neodidymelliopsis, Ascochyta clinopodiicola, Didymella pomorum, Didymosphaeria variabile, Neocosmospora piperis and Neocucurbitaria cava.</title>
        <authorList>
            <person name="Hill R."/>
        </authorList>
    </citation>
    <scope>NUCLEOTIDE SEQUENCE</scope>
    <source>
        <strain evidence="1">IMI 355082</strain>
    </source>
</reference>
<dbReference type="Proteomes" id="UP001140453">
    <property type="component" value="Unassembled WGS sequence"/>
</dbReference>
<sequence length="153" mass="16112">MAITPTASATPLHAQLASNPKVLINAPEEGAPSSRPKLIHVDAIPIRVPIRFASVVSRVNIVGCKEKKAPVKNPYRITSTKRPAACGSAFRQSTSSDSENTDVTIMLNGPRHLVTAGMLGRILPGTDAALSTVTRYAATPASMMFFSSAKVAT</sequence>
<protein>
    <submittedName>
        <fullName evidence="1">Uncharacterized protein</fullName>
    </submittedName>
</protein>
<accession>A0A9W9CT42</accession>
<gene>
    <name evidence="1" type="ORF">N0V93_009759</name>
</gene>
<keyword evidence="2" id="KW-1185">Reference proteome</keyword>
<comment type="caution">
    <text evidence="1">The sequence shown here is derived from an EMBL/GenBank/DDBJ whole genome shotgun (WGS) entry which is preliminary data.</text>
</comment>
<organism evidence="1 2">
    <name type="scientific">Gnomoniopsis smithogilvyi</name>
    <dbReference type="NCBI Taxonomy" id="1191159"/>
    <lineage>
        <taxon>Eukaryota</taxon>
        <taxon>Fungi</taxon>
        <taxon>Dikarya</taxon>
        <taxon>Ascomycota</taxon>
        <taxon>Pezizomycotina</taxon>
        <taxon>Sordariomycetes</taxon>
        <taxon>Sordariomycetidae</taxon>
        <taxon>Diaporthales</taxon>
        <taxon>Gnomoniaceae</taxon>
        <taxon>Gnomoniopsis</taxon>
    </lineage>
</organism>
<dbReference type="AlphaFoldDB" id="A0A9W9CT42"/>
<proteinExistence type="predicted"/>
<dbReference type="EMBL" id="JAPEVB010000006">
    <property type="protein sequence ID" value="KAJ4386861.1"/>
    <property type="molecule type" value="Genomic_DNA"/>
</dbReference>
<name>A0A9W9CT42_9PEZI</name>
<evidence type="ECO:0000313" key="2">
    <source>
        <dbReference type="Proteomes" id="UP001140453"/>
    </source>
</evidence>